<name>A0A644X7P8_9ZZZZ</name>
<gene>
    <name evidence="1" type="ORF">SDC9_58308</name>
</gene>
<dbReference type="SUPFAM" id="SSF53850">
    <property type="entry name" value="Periplasmic binding protein-like II"/>
    <property type="match status" value="1"/>
</dbReference>
<proteinExistence type="predicted"/>
<dbReference type="InterPro" id="IPR050490">
    <property type="entry name" value="Bact_solute-bd_prot1"/>
</dbReference>
<organism evidence="1">
    <name type="scientific">bioreactor metagenome</name>
    <dbReference type="NCBI Taxonomy" id="1076179"/>
    <lineage>
        <taxon>unclassified sequences</taxon>
        <taxon>metagenomes</taxon>
        <taxon>ecological metagenomes</taxon>
    </lineage>
</organism>
<dbReference type="AlphaFoldDB" id="A0A644X7P8"/>
<dbReference type="EMBL" id="VSSQ01001902">
    <property type="protein sequence ID" value="MPM11957.1"/>
    <property type="molecule type" value="Genomic_DNA"/>
</dbReference>
<dbReference type="InterPro" id="IPR006059">
    <property type="entry name" value="SBP"/>
</dbReference>
<accession>A0A644X7P8</accession>
<evidence type="ECO:0008006" key="2">
    <source>
        <dbReference type="Google" id="ProtNLM"/>
    </source>
</evidence>
<dbReference type="Gene3D" id="3.40.190.10">
    <property type="entry name" value="Periplasmic binding protein-like II"/>
    <property type="match status" value="1"/>
</dbReference>
<dbReference type="Pfam" id="PF01547">
    <property type="entry name" value="SBP_bac_1"/>
    <property type="match status" value="1"/>
</dbReference>
<sequence length="424" mass="47122">MKSFKKFFSTAAVATLAATLLVGCGGNEEAAAEKDGQDTTLKVSVWNYETTPEFKKLFEAFEEENPGVKVEPVDIAADQYDQKLATMLSSGDTTDVLTMKNLNTYSQFAYRDQLKDLTSHIGEIDIEAAKDTYEMYDIDGKTYAQPYRTDFWVLYYNSKMFADAGITDVSNLTWDEYVEYAKQLTDPENGVYGAYQHTWRSVVQALAAAQNDANLIEPSYGFMEDYYARTLELQNEKAIMDYGTAKSTQVTYASQFNGEKAGMMYMGTWFMAAIISEKEAGNSNVDWSIAPIPQNEKGEITTFGSPTGFAINKNSKNSELAQEFLDFASGEKGATILAQTGVVPSYRTDEINKLYFEKAGMPTDEVALKAFAPDKIAVEFPVNKNGGAIDKILAEEHDLILVNDKTPAEGIKEMEDRITTEISE</sequence>
<dbReference type="PANTHER" id="PTHR43649">
    <property type="entry name" value="ARABINOSE-BINDING PROTEIN-RELATED"/>
    <property type="match status" value="1"/>
</dbReference>
<dbReference type="PROSITE" id="PS51257">
    <property type="entry name" value="PROKAR_LIPOPROTEIN"/>
    <property type="match status" value="1"/>
</dbReference>
<dbReference type="CDD" id="cd13585">
    <property type="entry name" value="PBP2_TMBP_like"/>
    <property type="match status" value="1"/>
</dbReference>
<protein>
    <recommendedName>
        <fullName evidence="2">Sugar ABC transporter substrate-binding protein</fullName>
    </recommendedName>
</protein>
<evidence type="ECO:0000313" key="1">
    <source>
        <dbReference type="EMBL" id="MPM11957.1"/>
    </source>
</evidence>
<reference evidence="1" key="1">
    <citation type="submission" date="2019-08" db="EMBL/GenBank/DDBJ databases">
        <authorList>
            <person name="Kucharzyk K."/>
            <person name="Murdoch R.W."/>
            <person name="Higgins S."/>
            <person name="Loffler F."/>
        </authorList>
    </citation>
    <scope>NUCLEOTIDE SEQUENCE</scope>
</reference>
<comment type="caution">
    <text evidence="1">The sequence shown here is derived from an EMBL/GenBank/DDBJ whole genome shotgun (WGS) entry which is preliminary data.</text>
</comment>
<dbReference type="PANTHER" id="PTHR43649:SF12">
    <property type="entry name" value="DIACETYLCHITOBIOSE BINDING PROTEIN DASA"/>
    <property type="match status" value="1"/>
</dbReference>